<dbReference type="KEGG" id="nec:KGD82_27800"/>
<evidence type="ECO:0000313" key="1">
    <source>
        <dbReference type="EMBL" id="QVJ03487.1"/>
    </source>
</evidence>
<evidence type="ECO:0000313" key="2">
    <source>
        <dbReference type="Proteomes" id="UP000682416"/>
    </source>
</evidence>
<dbReference type="NCBIfam" id="NF042935">
    <property type="entry name" value="SCO6880_fam"/>
    <property type="match status" value="1"/>
</dbReference>
<reference evidence="1" key="1">
    <citation type="submission" date="2021-05" db="EMBL/GenBank/DDBJ databases">
        <authorList>
            <person name="Kaiqin L."/>
            <person name="Jian G."/>
        </authorList>
    </citation>
    <scope>NUCLEOTIDE SEQUENCE</scope>
    <source>
        <strain evidence="1">HDS5</strain>
        <plasmid evidence="1">unnamed2</plasmid>
    </source>
</reference>
<sequence length="75" mass="8258">MTMYATVTVTDPEQLPRAIAEVESSAESSKIRLRRLWHSQSAGFAATLPCGIYPRLWPTSCVTDKELARGVHTPA</sequence>
<geneLocation type="plasmid" evidence="1 2">
    <name>unnamed2</name>
</geneLocation>
<protein>
    <submittedName>
        <fullName evidence="1">Uncharacterized protein</fullName>
    </submittedName>
</protein>
<accession>A0A975QMJ1</accession>
<gene>
    <name evidence="1" type="ORF">KGD82_27800</name>
</gene>
<keyword evidence="2" id="KW-1185">Reference proteome</keyword>
<proteinExistence type="predicted"/>
<dbReference type="EMBL" id="CP074403">
    <property type="protein sequence ID" value="QVJ03487.1"/>
    <property type="molecule type" value="Genomic_DNA"/>
</dbReference>
<dbReference type="InterPro" id="IPR049978">
    <property type="entry name" value="SCO6880-like"/>
</dbReference>
<keyword evidence="1" id="KW-0614">Plasmid</keyword>
<dbReference type="Proteomes" id="UP000682416">
    <property type="component" value="Plasmid unnamed2"/>
</dbReference>
<organism evidence="1 2">
    <name type="scientific">Nocardiopsis eucommiae</name>
    <dbReference type="NCBI Taxonomy" id="2831970"/>
    <lineage>
        <taxon>Bacteria</taxon>
        <taxon>Bacillati</taxon>
        <taxon>Actinomycetota</taxon>
        <taxon>Actinomycetes</taxon>
        <taxon>Streptosporangiales</taxon>
        <taxon>Nocardiopsidaceae</taxon>
        <taxon>Nocardiopsis</taxon>
    </lineage>
</organism>
<dbReference type="AlphaFoldDB" id="A0A975QMJ1"/>
<name>A0A975QMJ1_9ACTN</name>